<organism evidence="2 3">
    <name type="scientific">Legionella lytica</name>
    <dbReference type="NCBI Taxonomy" id="96232"/>
    <lineage>
        <taxon>Bacteria</taxon>
        <taxon>Pseudomonadati</taxon>
        <taxon>Pseudomonadota</taxon>
        <taxon>Gammaproteobacteria</taxon>
        <taxon>Legionellales</taxon>
        <taxon>Legionellaceae</taxon>
        <taxon>Legionella</taxon>
    </lineage>
</organism>
<feature type="transmembrane region" description="Helical" evidence="1">
    <location>
        <begin position="61"/>
        <end position="82"/>
    </location>
</feature>
<reference evidence="2 3" key="1">
    <citation type="submission" date="2024-08" db="EMBL/GenBank/DDBJ databases">
        <title>Draft Genome Sequence of Legionella lytica strain DSB2004, Isolated From a Fire Sprinkler System.</title>
        <authorList>
            <person name="Everhart A.D."/>
            <person name="Kidane D.T."/>
            <person name="Farone A.L."/>
            <person name="Farone M.B."/>
        </authorList>
    </citation>
    <scope>NUCLEOTIDE SEQUENCE [LARGE SCALE GENOMIC DNA]</scope>
    <source>
        <strain evidence="2 3">DSB2004</strain>
    </source>
</reference>
<comment type="caution">
    <text evidence="2">The sequence shown here is derived from an EMBL/GenBank/DDBJ whole genome shotgun (WGS) entry which is preliminary data.</text>
</comment>
<gene>
    <name evidence="2" type="ORF">ACD661_02965</name>
</gene>
<feature type="transmembrane region" description="Helical" evidence="1">
    <location>
        <begin position="31"/>
        <end position="49"/>
    </location>
</feature>
<keyword evidence="1" id="KW-0812">Transmembrane</keyword>
<evidence type="ECO:0000313" key="3">
    <source>
        <dbReference type="Proteomes" id="UP001615550"/>
    </source>
</evidence>
<name>A0ABW8D495_9GAMM</name>
<dbReference type="RefSeq" id="WP_400187217.1">
    <property type="nucleotide sequence ID" value="NZ_JBGORX010000001.1"/>
</dbReference>
<protein>
    <submittedName>
        <fullName evidence="2">Type I secretion system protein LssZ</fullName>
    </submittedName>
</protein>
<evidence type="ECO:0000313" key="2">
    <source>
        <dbReference type="EMBL" id="MFJ1267514.1"/>
    </source>
</evidence>
<proteinExistence type="predicted"/>
<keyword evidence="1" id="KW-1133">Transmembrane helix</keyword>
<feature type="transmembrane region" description="Helical" evidence="1">
    <location>
        <begin position="94"/>
        <end position="116"/>
    </location>
</feature>
<dbReference type="Proteomes" id="UP001615550">
    <property type="component" value="Unassembled WGS sequence"/>
</dbReference>
<accession>A0ABW8D495</accession>
<keyword evidence="3" id="KW-1185">Reference proteome</keyword>
<sequence length="199" mass="22495">MYTLAQVIQYFFPLIALVHLIIGIKRKAIQYVISSLWISLIAVLIHFQFSGNQIFSTYFDYTNAAIYSFTLVVLLVSLIYVIMHLSSGHPVFNYVATFINALVVVGAFLVVINVWINAFFIENKKTGTPVMQVALFSKPSYCGYKYVFYKVMPDDTVMYLCPNYYGLVASVGHLSTNPSFVTNQLHLLSTKTAKPEKSK</sequence>
<keyword evidence="1" id="KW-0472">Membrane</keyword>
<feature type="transmembrane region" description="Helical" evidence="1">
    <location>
        <begin position="6"/>
        <end position="24"/>
    </location>
</feature>
<dbReference type="EMBL" id="JBGORX010000001">
    <property type="protein sequence ID" value="MFJ1267514.1"/>
    <property type="molecule type" value="Genomic_DNA"/>
</dbReference>
<evidence type="ECO:0000256" key="1">
    <source>
        <dbReference type="SAM" id="Phobius"/>
    </source>
</evidence>